<reference evidence="20 21" key="1">
    <citation type="journal article" date="2024" name="Ann. Entomol. Soc. Am.">
        <title>Genomic analyses of the southern and eastern yellowjacket wasps (Hymenoptera: Vespidae) reveal evolutionary signatures of social life.</title>
        <authorList>
            <person name="Catto M.A."/>
            <person name="Caine P.B."/>
            <person name="Orr S.E."/>
            <person name="Hunt B.G."/>
            <person name="Goodisman M.A.D."/>
        </authorList>
    </citation>
    <scope>NUCLEOTIDE SEQUENCE [LARGE SCALE GENOMIC DNA]</scope>
    <source>
        <strain evidence="20">232</strain>
        <tissue evidence="20">Head and thorax</tissue>
    </source>
</reference>
<keyword evidence="10" id="KW-0677">Repeat</keyword>
<dbReference type="InterPro" id="IPR013083">
    <property type="entry name" value="Znf_RING/FYVE/PHD"/>
</dbReference>
<evidence type="ECO:0000256" key="10">
    <source>
        <dbReference type="ARBA" id="ARBA00022737"/>
    </source>
</evidence>
<dbReference type="InterPro" id="IPR054477">
    <property type="entry name" value="LTN1_E3_ligase_6th"/>
</dbReference>
<keyword evidence="17" id="KW-0175">Coiled coil</keyword>
<dbReference type="InterPro" id="IPR016024">
    <property type="entry name" value="ARM-type_fold"/>
</dbReference>
<dbReference type="PROSITE" id="PS50089">
    <property type="entry name" value="ZF_RING_2"/>
    <property type="match status" value="1"/>
</dbReference>
<dbReference type="EC" id="2.3.2.27" evidence="5 16"/>
<evidence type="ECO:0000256" key="1">
    <source>
        <dbReference type="ARBA" id="ARBA00000900"/>
    </source>
</evidence>
<evidence type="ECO:0000256" key="3">
    <source>
        <dbReference type="ARBA" id="ARBA00004906"/>
    </source>
</evidence>
<evidence type="ECO:0000313" key="20">
    <source>
        <dbReference type="EMBL" id="KAL2721299.1"/>
    </source>
</evidence>
<evidence type="ECO:0000256" key="7">
    <source>
        <dbReference type="ARBA" id="ARBA00022490"/>
    </source>
</evidence>
<evidence type="ECO:0000256" key="17">
    <source>
        <dbReference type="SAM" id="Coils"/>
    </source>
</evidence>
<dbReference type="EMBL" id="JAYRBN010000116">
    <property type="protein sequence ID" value="KAL2721299.1"/>
    <property type="molecule type" value="Genomic_DNA"/>
</dbReference>
<name>A0ABD2AL10_VESMC</name>
<dbReference type="Pfam" id="PF22958">
    <property type="entry name" value="Ltn1_1st"/>
    <property type="match status" value="1"/>
</dbReference>
<evidence type="ECO:0000256" key="5">
    <source>
        <dbReference type="ARBA" id="ARBA00012483"/>
    </source>
</evidence>
<dbReference type="PANTHER" id="PTHR12389">
    <property type="entry name" value="ZINC FINGER PROTEIN 294"/>
    <property type="match status" value="1"/>
</dbReference>
<dbReference type="InterPro" id="IPR039804">
    <property type="entry name" value="RING-CH-C4HC3_LTN1"/>
</dbReference>
<dbReference type="CDD" id="cd16491">
    <property type="entry name" value="RING-CH-C4HC3_LTN1"/>
    <property type="match status" value="1"/>
</dbReference>
<feature type="compositionally biased region" description="Low complexity" evidence="18">
    <location>
        <begin position="13"/>
        <end position="22"/>
    </location>
</feature>
<feature type="region of interest" description="Disordered" evidence="18">
    <location>
        <begin position="1"/>
        <end position="22"/>
    </location>
</feature>
<dbReference type="InterPro" id="IPR054478">
    <property type="entry name" value="LTN1_UBC"/>
</dbReference>
<dbReference type="GO" id="GO:1990112">
    <property type="term" value="C:RQC complex"/>
    <property type="evidence" value="ECO:0007669"/>
    <property type="project" value="UniProtKB-UniRule"/>
</dbReference>
<dbReference type="PANTHER" id="PTHR12389:SF0">
    <property type="entry name" value="E3 UBIQUITIN-PROTEIN LIGASE LISTERIN"/>
    <property type="match status" value="1"/>
</dbReference>
<gene>
    <name evidence="20" type="ORF">V1477_020119</name>
</gene>
<proteinExistence type="inferred from homology"/>
<protein>
    <recommendedName>
        <fullName evidence="6 16">E3 ubiquitin-protein ligase listerin</fullName>
        <ecNumber evidence="5 16">2.3.2.27</ecNumber>
    </recommendedName>
    <alternativeName>
        <fullName evidence="14 16">RING-type E3 ubiquitin transferase listerin</fullName>
    </alternativeName>
</protein>
<evidence type="ECO:0000256" key="11">
    <source>
        <dbReference type="ARBA" id="ARBA00022771"/>
    </source>
</evidence>
<dbReference type="Gene3D" id="3.30.40.10">
    <property type="entry name" value="Zinc/RING finger domain, C3HC4 (zinc finger)"/>
    <property type="match status" value="1"/>
</dbReference>
<evidence type="ECO:0000256" key="4">
    <source>
        <dbReference type="ARBA" id="ARBA00007997"/>
    </source>
</evidence>
<evidence type="ECO:0000256" key="15">
    <source>
        <dbReference type="PROSITE-ProRule" id="PRU00175"/>
    </source>
</evidence>
<dbReference type="Pfam" id="PF22999">
    <property type="entry name" value="LTN1_E3_ligase_6th"/>
    <property type="match status" value="1"/>
</dbReference>
<dbReference type="GO" id="GO:0008270">
    <property type="term" value="F:zinc ion binding"/>
    <property type="evidence" value="ECO:0007669"/>
    <property type="project" value="UniProtKB-KW"/>
</dbReference>
<dbReference type="GO" id="GO:0072344">
    <property type="term" value="P:rescue of stalled ribosome"/>
    <property type="evidence" value="ECO:0007669"/>
    <property type="project" value="UniProtKB-UniRule"/>
</dbReference>
<dbReference type="InterPro" id="IPR039795">
    <property type="entry name" value="LTN1/Rkr1"/>
</dbReference>
<dbReference type="GO" id="GO:0061630">
    <property type="term" value="F:ubiquitin protein ligase activity"/>
    <property type="evidence" value="ECO:0007669"/>
    <property type="project" value="UniProtKB-UniRule"/>
</dbReference>
<feature type="compositionally biased region" description="Polar residues" evidence="18">
    <location>
        <begin position="1"/>
        <end position="11"/>
    </location>
</feature>
<evidence type="ECO:0000256" key="9">
    <source>
        <dbReference type="ARBA" id="ARBA00022723"/>
    </source>
</evidence>
<comment type="catalytic activity">
    <reaction evidence="1 16">
        <text>S-ubiquitinyl-[E2 ubiquitin-conjugating enzyme]-L-cysteine + [acceptor protein]-L-lysine = [E2 ubiquitin-conjugating enzyme]-L-cysteine + N(6)-ubiquitinyl-[acceptor protein]-L-lysine.</text>
        <dbReference type="EC" id="2.3.2.27"/>
    </reaction>
</comment>
<dbReference type="FunFam" id="3.30.40.10:FF:000038">
    <property type="entry name" value="E3 ubiquitin-protein ligase listerin"/>
    <property type="match status" value="1"/>
</dbReference>
<feature type="domain" description="RING-type" evidence="19">
    <location>
        <begin position="1662"/>
        <end position="1709"/>
    </location>
</feature>
<dbReference type="Pfam" id="PF23009">
    <property type="entry name" value="UBC_like"/>
    <property type="match status" value="1"/>
</dbReference>
<keyword evidence="13 16" id="KW-0862">Zinc</keyword>
<dbReference type="GO" id="GO:1990116">
    <property type="term" value="P:ribosome-associated ubiquitin-dependent protein catabolic process"/>
    <property type="evidence" value="ECO:0007669"/>
    <property type="project" value="UniProtKB-UniRule"/>
</dbReference>
<comment type="function">
    <text evidence="16">E3 ubiquitin-protein ligase. Component of the ribosome quality control complex (RQC), a ribosome-associated complex that mediates ubiquitination and extraction of incompletely synthesized nascent chains for proteasomal degradation.</text>
</comment>
<evidence type="ECO:0000256" key="2">
    <source>
        <dbReference type="ARBA" id="ARBA00004514"/>
    </source>
</evidence>
<dbReference type="Proteomes" id="UP001607303">
    <property type="component" value="Unassembled WGS sequence"/>
</dbReference>
<comment type="subcellular location">
    <subcellularLocation>
        <location evidence="2">Cytoplasm</location>
        <location evidence="2">Cytosol</location>
    </subcellularLocation>
</comment>
<keyword evidence="12 16" id="KW-0833">Ubl conjugation pathway</keyword>
<accession>A0ABD2AL10</accession>
<evidence type="ECO:0000256" key="18">
    <source>
        <dbReference type="SAM" id="MobiDB-lite"/>
    </source>
</evidence>
<evidence type="ECO:0000256" key="6">
    <source>
        <dbReference type="ARBA" id="ARBA00017157"/>
    </source>
</evidence>
<comment type="subunit">
    <text evidence="16">Component of the ribosome quality control complex (RQC).</text>
</comment>
<sequence length="1712" mass="196791">MGKNKQAQRTKSNARPSNSSRSAELLGTAMPNFVGFSAVKDGGYVPVLPGLTLCNLNDIEMHNVNSDFQIVLKKMNKKDATTKYKALQEFATMCQTAELSAVEGMLPFWPRLYSVLAIDIEHKVREAAQVAHAAVVKRVGKGIAMYLKQVAGPWFTSQHDTYPPAASAATNSFNETFPQKKIIDVIIHCQHEILSYICDNIITQTPQTLSIHKSLSAEEMETKYQKVLVASLHSYSYYFKKVPFQEVEKTIEIHQKIISNIKFWKLAKHNALPIKTAFFTALTSIIENADALIQNDKKRTVTVIMNSLDETEPALSLAIWESMLVAINKVQDWYIVVSIEKLVLPKLWRILRGGGQCCASVVYPNLLPFLSQFPKLNIDNTTLYTNFFENMRQGFSAKSVQLSRSEMFAVTVSFVECLRYAILLNANDVTLCEKLLKEQLIPIIEMCLTENIIMKQILFCEVIQLLIYWSKNRYNEEYKSYPVLLRTFWTELKQIYEKLINMIQTSNLTSIENISNCQIEFLLNLRDTPNRRRKNLKVNFAEIDQFTEPKCQIQKVEIEVDSVFQAELFNFVNDFCVTCFNKINTHHFIEYIEYLNKIITHFECQELFSALTKSLNPDISFFEFYNETLQNWLTQASNKEKHVVELIFKLVKYMNDTDKDKVLSSLTEFENITISRSIIECGLSKNNRNDAVIKKWCSQSKVTSLLIDVTKEVVSGSYTDLERNKNLILLAFDLSEDGDPLINEDKANQIITILCDSINQKNEASLVELAKLILQLIPLVWTYKKPISGAVELLKALFVLCTQEYSNNYDSISMKDMQNVWKKGLSECRQRLAHSEFTSFTKQIAAITWNEICNTHEADVKDLLVDIATDFLEVIINNEIYINTVDMKVECAKEVLSTFLTESNISTWMAEVTEIVIYAEVITGHLYVSKPQQEIRACHYTAIINLTDNVLTDNTENCLMWALFVTKLLSNFYLRCEQENVDENEIENQIVIPGFTEILINIIHSVTLGHIYVNYYKSTKCYKNVEKLLTSIKNNLKNLQKYITKKEHEEILHYIQKYKSEYGSILPYIINVYFTELCVKGDLTEYCKICKNNGILPGSDACDKEAYLQAVQIVSQYLDPENIQVSTDDLLSALIVGRNILSTQANTSIHVNILERIVTNQQQNSNFLLLDCDISDESWENVALTLEVIRFLTELIIRIPRDLSCENWDFILISLASWQVSVNKSRRTFNDLKVTALTVAVSQLFYEFQSLMHKHEIVPLNELPPAILDEWKAVFANDIHRSILQTWKLHAESCIEKMGILKPIIALDYLGRTINLLYAKELFKNENVSTDSNNLDETIKLCLKLLQSPAPSIQLAAYHCLKHVISELVEQDKTSMETECFHPLVLSIRNFEEALLNIQYIVNTMLIDFKLCDTISCTIQPYTDSYTYTLGYLLLWAIVLDMCANTHGDLRYQYAEILKKDLFPCLLNNIFRLMPVEVLQDNKNKAAKLVEMFSTIPSLNFAESWTEWRLDHIVCWLYTNTLRHLPVLVRQWWSTADSRVSAAVDRITMHYVSPMLCQEELLNNRLVNVENMQVKVHPTAREVVALYQMDDTELELSIVLPPNHPLGPVTVEPGQHAGGTANWRNCHMQLSIFLTHQNGSIWDGLISWKKNLDKKFAGVEECYICFSIFHISTYQIPKLSCHTCRKKFHTPCLYKWFSTSQKSTCPICRNVF</sequence>
<evidence type="ECO:0000313" key="21">
    <source>
        <dbReference type="Proteomes" id="UP001607303"/>
    </source>
</evidence>
<evidence type="ECO:0000256" key="12">
    <source>
        <dbReference type="ARBA" id="ARBA00022786"/>
    </source>
</evidence>
<dbReference type="InterPro" id="IPR054476">
    <property type="entry name" value="Ltn1_N"/>
</dbReference>
<dbReference type="GO" id="GO:0005829">
    <property type="term" value="C:cytosol"/>
    <property type="evidence" value="ECO:0007669"/>
    <property type="project" value="UniProtKB-SubCell"/>
</dbReference>
<organism evidence="20 21">
    <name type="scientific">Vespula maculifrons</name>
    <name type="common">Eastern yellow jacket</name>
    <name type="synonym">Wasp</name>
    <dbReference type="NCBI Taxonomy" id="7453"/>
    <lineage>
        <taxon>Eukaryota</taxon>
        <taxon>Metazoa</taxon>
        <taxon>Ecdysozoa</taxon>
        <taxon>Arthropoda</taxon>
        <taxon>Hexapoda</taxon>
        <taxon>Insecta</taxon>
        <taxon>Pterygota</taxon>
        <taxon>Neoptera</taxon>
        <taxon>Endopterygota</taxon>
        <taxon>Hymenoptera</taxon>
        <taxon>Apocrita</taxon>
        <taxon>Aculeata</taxon>
        <taxon>Vespoidea</taxon>
        <taxon>Vespidae</taxon>
        <taxon>Vespinae</taxon>
        <taxon>Vespula</taxon>
    </lineage>
</organism>
<dbReference type="SUPFAM" id="SSF48371">
    <property type="entry name" value="ARM repeat"/>
    <property type="match status" value="1"/>
</dbReference>
<keyword evidence="21" id="KW-1185">Reference proteome</keyword>
<evidence type="ECO:0000256" key="13">
    <source>
        <dbReference type="ARBA" id="ARBA00022833"/>
    </source>
</evidence>
<keyword evidence="8 16" id="KW-0808">Transferase</keyword>
<evidence type="ECO:0000256" key="8">
    <source>
        <dbReference type="ARBA" id="ARBA00022679"/>
    </source>
</evidence>
<comment type="similarity">
    <text evidence="4 16">Belongs to the LTN1 family.</text>
</comment>
<keyword evidence="9 16" id="KW-0479">Metal-binding</keyword>
<keyword evidence="11 15" id="KW-0863">Zinc-finger</keyword>
<comment type="pathway">
    <text evidence="3 16">Protein modification; protein ubiquitination.</text>
</comment>
<dbReference type="InterPro" id="IPR001841">
    <property type="entry name" value="Znf_RING"/>
</dbReference>
<evidence type="ECO:0000256" key="14">
    <source>
        <dbReference type="ARBA" id="ARBA00032366"/>
    </source>
</evidence>
<comment type="caution">
    <text evidence="20">The sequence shown here is derived from an EMBL/GenBank/DDBJ whole genome shotgun (WGS) entry which is preliminary data.</text>
</comment>
<dbReference type="SUPFAM" id="SSF57850">
    <property type="entry name" value="RING/U-box"/>
    <property type="match status" value="1"/>
</dbReference>
<keyword evidence="7" id="KW-0963">Cytoplasm</keyword>
<evidence type="ECO:0000256" key="16">
    <source>
        <dbReference type="RuleBase" id="RU367090"/>
    </source>
</evidence>
<feature type="coiled-coil region" evidence="17">
    <location>
        <begin position="1022"/>
        <end position="1049"/>
    </location>
</feature>
<evidence type="ECO:0000259" key="19">
    <source>
        <dbReference type="PROSITE" id="PS50089"/>
    </source>
</evidence>